<proteinExistence type="inferred from homology"/>
<evidence type="ECO:0000256" key="6">
    <source>
        <dbReference type="RuleBase" id="RU003330"/>
    </source>
</evidence>
<dbReference type="HAMAP" id="MF_00235">
    <property type="entry name" value="Adenylate_kinase_Adk"/>
    <property type="match status" value="1"/>
</dbReference>
<dbReference type="GO" id="GO:0044209">
    <property type="term" value="P:AMP salvage"/>
    <property type="evidence" value="ECO:0007669"/>
    <property type="project" value="UniProtKB-UniRule"/>
</dbReference>
<dbReference type="InterPro" id="IPR000850">
    <property type="entry name" value="Adenylat/UMP-CMP_kin"/>
</dbReference>
<dbReference type="PRINTS" id="PR00094">
    <property type="entry name" value="ADENYLTKNASE"/>
</dbReference>
<comment type="caution">
    <text evidence="5">Lacks conserved residue(s) required for the propagation of feature annotation.</text>
</comment>
<comment type="similarity">
    <text evidence="5 6">Belongs to the adenylate kinase family.</text>
</comment>
<evidence type="ECO:0000256" key="5">
    <source>
        <dbReference type="HAMAP-Rule" id="MF_00235"/>
    </source>
</evidence>
<dbReference type="SUPFAM" id="SSF52540">
    <property type="entry name" value="P-loop containing nucleoside triphosphate hydrolases"/>
    <property type="match status" value="1"/>
</dbReference>
<sequence length="236" mass="27275">MQSRFIFDTIAAMLPKVIFFMGLPGSGKGTQAEIVVDRYGFFHFDTGKELERKLHDPAEQHDPFIQRERENFDTGKLNTPEWVREVVKEKIREYAGQGKELVFSGSPRTRAEAEALFPVFGEIFGKENLVVFLLEVKEETSLFRNSNRRVCEKCRIPVVWNSTTEKWFFCPRCGGALVRRTLDNPEVIKKRFQEFHERTEPAITYLEEQGAVIVRVPGEDLPEVVAERVRIHLEGV</sequence>
<dbReference type="GO" id="GO:0005737">
    <property type="term" value="C:cytoplasm"/>
    <property type="evidence" value="ECO:0007669"/>
    <property type="project" value="UniProtKB-SubCell"/>
</dbReference>
<dbReference type="Pfam" id="PF00406">
    <property type="entry name" value="ADK"/>
    <property type="match status" value="1"/>
</dbReference>
<dbReference type="EMBL" id="MHQL01000034">
    <property type="protein sequence ID" value="OHA02477.1"/>
    <property type="molecule type" value="Genomic_DNA"/>
</dbReference>
<evidence type="ECO:0000256" key="7">
    <source>
        <dbReference type="RuleBase" id="RU003331"/>
    </source>
</evidence>
<evidence type="ECO:0000256" key="2">
    <source>
        <dbReference type="ARBA" id="ARBA00022727"/>
    </source>
</evidence>
<organism evidence="8 9">
    <name type="scientific">Candidatus Sungbacteria bacterium RIFCSPHIGHO2_02_FULL_51_29</name>
    <dbReference type="NCBI Taxonomy" id="1802273"/>
    <lineage>
        <taxon>Bacteria</taxon>
        <taxon>Candidatus Sungiibacteriota</taxon>
    </lineage>
</organism>
<dbReference type="CDD" id="cd01428">
    <property type="entry name" value="ADK"/>
    <property type="match status" value="1"/>
</dbReference>
<feature type="binding site" evidence="5">
    <location>
        <position position="180"/>
    </location>
    <ligand>
        <name>AMP</name>
        <dbReference type="ChEBI" id="CHEBI:456215"/>
    </ligand>
</feature>
<comment type="pathway">
    <text evidence="5">Purine metabolism; AMP biosynthesis via salvage pathway; AMP from ADP: step 1/1.</text>
</comment>
<keyword evidence="2 5" id="KW-0545">Nucleotide biosynthesis</keyword>
<keyword evidence="5" id="KW-0963">Cytoplasm</keyword>
<feature type="binding site" evidence="5">
    <location>
        <begin position="25"/>
        <end position="30"/>
    </location>
    <ligand>
        <name>ATP</name>
        <dbReference type="ChEBI" id="CHEBI:30616"/>
    </ligand>
</feature>
<dbReference type="Gene3D" id="3.40.50.300">
    <property type="entry name" value="P-loop containing nucleotide triphosphate hydrolases"/>
    <property type="match status" value="1"/>
</dbReference>
<comment type="subunit">
    <text evidence="5 7">Monomer.</text>
</comment>
<keyword evidence="1 5" id="KW-0808">Transferase</keyword>
<dbReference type="GO" id="GO:0005524">
    <property type="term" value="F:ATP binding"/>
    <property type="evidence" value="ECO:0007669"/>
    <property type="project" value="UniProtKB-UniRule"/>
</dbReference>
<dbReference type="EC" id="2.7.4.3" evidence="5 7"/>
<feature type="binding site" evidence="5">
    <location>
        <position position="46"/>
    </location>
    <ligand>
        <name>AMP</name>
        <dbReference type="ChEBI" id="CHEBI:456215"/>
    </ligand>
</feature>
<feature type="binding site" evidence="5">
    <location>
        <position position="191"/>
    </location>
    <ligand>
        <name>AMP</name>
        <dbReference type="ChEBI" id="CHEBI:456215"/>
    </ligand>
</feature>
<dbReference type="Proteomes" id="UP000177811">
    <property type="component" value="Unassembled WGS sequence"/>
</dbReference>
<keyword evidence="5 7" id="KW-0067">ATP-binding</keyword>
<feature type="binding site" evidence="5">
    <location>
        <position position="148"/>
    </location>
    <ligand>
        <name>ATP</name>
        <dbReference type="ChEBI" id="CHEBI:30616"/>
    </ligand>
</feature>
<comment type="domain">
    <text evidence="5">Consists of three domains, a large central CORE domain and two small peripheral domains, NMPbind and LID, which undergo movements during catalysis. The LID domain closes over the site of phosphoryl transfer upon ATP binding. Assembling and dissambling the active center during each catalytic cycle provides an effective means to prevent ATP hydrolysis.</text>
</comment>
<gene>
    <name evidence="5" type="primary">adk</name>
    <name evidence="8" type="ORF">A3C16_05370</name>
</gene>
<dbReference type="UniPathway" id="UPA00588">
    <property type="reaction ID" value="UER00649"/>
</dbReference>
<protein>
    <recommendedName>
        <fullName evidence="5 7">Adenylate kinase</fullName>
        <shortName evidence="5">AK</shortName>
        <ecNumber evidence="5 7">2.7.4.3</ecNumber>
    </recommendedName>
    <alternativeName>
        <fullName evidence="5">ATP-AMP transphosphorylase</fullName>
    </alternativeName>
    <alternativeName>
        <fullName evidence="5">ATP:AMP phosphotransferase</fullName>
    </alternativeName>
    <alternativeName>
        <fullName evidence="5">Adenylate monophosphate kinase</fullName>
    </alternativeName>
</protein>
<comment type="caution">
    <text evidence="8">The sequence shown here is derived from an EMBL/GenBank/DDBJ whole genome shotgun (WGS) entry which is preliminary data.</text>
</comment>
<feature type="binding site" evidence="5">
    <location>
        <position position="220"/>
    </location>
    <ligand>
        <name>ATP</name>
        <dbReference type="ChEBI" id="CHEBI:30616"/>
    </ligand>
</feature>
<dbReference type="GO" id="GO:0004017">
    <property type="term" value="F:AMP kinase activity"/>
    <property type="evidence" value="ECO:0007669"/>
    <property type="project" value="UniProtKB-UniRule"/>
</dbReference>
<evidence type="ECO:0000313" key="8">
    <source>
        <dbReference type="EMBL" id="OHA02477.1"/>
    </source>
</evidence>
<evidence type="ECO:0000256" key="3">
    <source>
        <dbReference type="ARBA" id="ARBA00022741"/>
    </source>
</evidence>
<comment type="subcellular location">
    <subcellularLocation>
        <location evidence="5 7">Cytoplasm</location>
    </subcellularLocation>
</comment>
<dbReference type="PANTHER" id="PTHR23359">
    <property type="entry name" value="NUCLEOTIDE KINASE"/>
    <property type="match status" value="1"/>
</dbReference>
<comment type="catalytic activity">
    <reaction evidence="5 7">
        <text>AMP + ATP = 2 ADP</text>
        <dbReference type="Rhea" id="RHEA:12973"/>
        <dbReference type="ChEBI" id="CHEBI:30616"/>
        <dbReference type="ChEBI" id="CHEBI:456215"/>
        <dbReference type="ChEBI" id="CHEBI:456216"/>
        <dbReference type="EC" id="2.7.4.3"/>
    </reaction>
</comment>
<dbReference type="InterPro" id="IPR027417">
    <property type="entry name" value="P-loop_NTPase"/>
</dbReference>
<keyword evidence="3 5" id="KW-0547">Nucleotide-binding</keyword>
<dbReference type="AlphaFoldDB" id="A0A1G2KSS9"/>
<reference evidence="8 9" key="1">
    <citation type="journal article" date="2016" name="Nat. Commun.">
        <title>Thousands of microbial genomes shed light on interconnected biogeochemical processes in an aquifer system.</title>
        <authorList>
            <person name="Anantharaman K."/>
            <person name="Brown C.T."/>
            <person name="Hug L.A."/>
            <person name="Sharon I."/>
            <person name="Castelle C.J."/>
            <person name="Probst A.J."/>
            <person name="Thomas B.C."/>
            <person name="Singh A."/>
            <person name="Wilkins M.J."/>
            <person name="Karaoz U."/>
            <person name="Brodie E.L."/>
            <person name="Williams K.H."/>
            <person name="Hubbard S.S."/>
            <person name="Banfield J.F."/>
        </authorList>
    </citation>
    <scope>NUCLEOTIDE SEQUENCE [LARGE SCALE GENOMIC DNA]</scope>
</reference>
<keyword evidence="4 5" id="KW-0418">Kinase</keyword>
<name>A0A1G2KSS9_9BACT</name>
<comment type="function">
    <text evidence="5">Catalyzes the reversible transfer of the terminal phosphate group between ATP and AMP. Plays an important role in cellular energy homeostasis and in adenine nucleotide metabolism.</text>
</comment>
<evidence type="ECO:0000256" key="4">
    <source>
        <dbReference type="ARBA" id="ARBA00022777"/>
    </source>
</evidence>
<evidence type="ECO:0000313" key="9">
    <source>
        <dbReference type="Proteomes" id="UP000177811"/>
    </source>
</evidence>
<accession>A0A1G2KSS9</accession>
<evidence type="ECO:0000256" key="1">
    <source>
        <dbReference type="ARBA" id="ARBA00022679"/>
    </source>
</evidence>